<gene>
    <name evidence="1" type="ORF">RF11_16356</name>
</gene>
<comment type="caution">
    <text evidence="1">The sequence shown here is derived from an EMBL/GenBank/DDBJ whole genome shotgun (WGS) entry which is preliminary data.</text>
</comment>
<dbReference type="SUPFAM" id="SSF50939">
    <property type="entry name" value="Sialidases"/>
    <property type="match status" value="1"/>
</dbReference>
<dbReference type="AlphaFoldDB" id="A0A0C2MGU0"/>
<protein>
    <submittedName>
        <fullName evidence="1">Uncharacterized protein</fullName>
    </submittedName>
</protein>
<organism evidence="1 2">
    <name type="scientific">Thelohanellus kitauei</name>
    <name type="common">Myxosporean</name>
    <dbReference type="NCBI Taxonomy" id="669202"/>
    <lineage>
        <taxon>Eukaryota</taxon>
        <taxon>Metazoa</taxon>
        <taxon>Cnidaria</taxon>
        <taxon>Myxozoa</taxon>
        <taxon>Myxosporea</taxon>
        <taxon>Bivalvulida</taxon>
        <taxon>Platysporina</taxon>
        <taxon>Myxobolidae</taxon>
        <taxon>Thelohanellus</taxon>
    </lineage>
</organism>
<keyword evidence="2" id="KW-1185">Reference proteome</keyword>
<dbReference type="InterPro" id="IPR036278">
    <property type="entry name" value="Sialidase_sf"/>
</dbReference>
<evidence type="ECO:0000313" key="2">
    <source>
        <dbReference type="Proteomes" id="UP000031668"/>
    </source>
</evidence>
<sequence length="273" mass="31743">MILGIWHHENGNNITTKLFHQSRFGARADMTHSSNFKKYFFLHGNLYTYGLNNKSTLCLYTINKYDYLVRLICNLSKYDTLVDKCPFVINPHLPGVIYVNLMEDDLKTWTYISVDHGKHFSLFELTSKSREFCDNKCRIELDLPCGNGFINNNFPEKWIAKFNGTLEKDMSLSHHTFISYDGGLALKIFNQKIRNLVILNREGVILGTQSMDSQIVYSYDLGFTWESKYIDLNNLIEWIPIEVPKYLVITAINFNAIEDTYSVYTFDFSPLIS</sequence>
<accession>A0A0C2MGU0</accession>
<dbReference type="EMBL" id="JWZT01004658">
    <property type="protein sequence ID" value="KII63549.1"/>
    <property type="molecule type" value="Genomic_DNA"/>
</dbReference>
<dbReference type="OrthoDB" id="5949766at2759"/>
<dbReference type="Proteomes" id="UP000031668">
    <property type="component" value="Unassembled WGS sequence"/>
</dbReference>
<reference evidence="1 2" key="1">
    <citation type="journal article" date="2014" name="Genome Biol. Evol.">
        <title>The genome of the myxosporean Thelohanellus kitauei shows adaptations to nutrient acquisition within its fish host.</title>
        <authorList>
            <person name="Yang Y."/>
            <person name="Xiong J."/>
            <person name="Zhou Z."/>
            <person name="Huo F."/>
            <person name="Miao W."/>
            <person name="Ran C."/>
            <person name="Liu Y."/>
            <person name="Zhang J."/>
            <person name="Feng J."/>
            <person name="Wang M."/>
            <person name="Wang M."/>
            <person name="Wang L."/>
            <person name="Yao B."/>
        </authorList>
    </citation>
    <scope>NUCLEOTIDE SEQUENCE [LARGE SCALE GENOMIC DNA]</scope>
    <source>
        <strain evidence="1">Wuqing</strain>
    </source>
</reference>
<evidence type="ECO:0000313" key="1">
    <source>
        <dbReference type="EMBL" id="KII63549.1"/>
    </source>
</evidence>
<proteinExistence type="predicted"/>
<name>A0A0C2MGU0_THEKT</name>